<dbReference type="WBParaSite" id="ACRNAN_scaffold3644.g28955.t1">
    <property type="protein sequence ID" value="ACRNAN_scaffold3644.g28955.t1"/>
    <property type="gene ID" value="ACRNAN_scaffold3644.g28955"/>
</dbReference>
<keyword evidence="2" id="KW-1185">Reference proteome</keyword>
<feature type="region of interest" description="Disordered" evidence="1">
    <location>
        <begin position="56"/>
        <end position="118"/>
    </location>
</feature>
<sequence>MTNSNENTIYSNQQYPQHIQGSQNFLGNGHRNQNGQSPQSASAHIDILVHHVRHQFENPQQQQADQQGYGGMRQPWPQQQTEYPPGNRALIQNEHPRPHAEQPPDYGSIFIQFTGANN</sequence>
<proteinExistence type="predicted"/>
<evidence type="ECO:0000313" key="2">
    <source>
        <dbReference type="Proteomes" id="UP000887540"/>
    </source>
</evidence>
<organism evidence="2 3">
    <name type="scientific">Acrobeloides nanus</name>
    <dbReference type="NCBI Taxonomy" id="290746"/>
    <lineage>
        <taxon>Eukaryota</taxon>
        <taxon>Metazoa</taxon>
        <taxon>Ecdysozoa</taxon>
        <taxon>Nematoda</taxon>
        <taxon>Chromadorea</taxon>
        <taxon>Rhabditida</taxon>
        <taxon>Tylenchina</taxon>
        <taxon>Cephalobomorpha</taxon>
        <taxon>Cephaloboidea</taxon>
        <taxon>Cephalobidae</taxon>
        <taxon>Acrobeloides</taxon>
    </lineage>
</organism>
<dbReference type="Proteomes" id="UP000887540">
    <property type="component" value="Unplaced"/>
</dbReference>
<reference evidence="3" key="1">
    <citation type="submission" date="2022-11" db="UniProtKB">
        <authorList>
            <consortium name="WormBaseParasite"/>
        </authorList>
    </citation>
    <scope>IDENTIFICATION</scope>
</reference>
<dbReference type="AlphaFoldDB" id="A0A914DRQ2"/>
<evidence type="ECO:0000313" key="3">
    <source>
        <dbReference type="WBParaSite" id="ACRNAN_scaffold3644.g28955.t1"/>
    </source>
</evidence>
<evidence type="ECO:0000256" key="1">
    <source>
        <dbReference type="SAM" id="MobiDB-lite"/>
    </source>
</evidence>
<feature type="region of interest" description="Disordered" evidence="1">
    <location>
        <begin position="1"/>
        <end position="43"/>
    </location>
</feature>
<protein>
    <submittedName>
        <fullName evidence="3">Uncharacterized protein</fullName>
    </submittedName>
</protein>
<name>A0A914DRQ2_9BILA</name>
<accession>A0A914DRQ2</accession>
<feature type="compositionally biased region" description="Polar residues" evidence="1">
    <location>
        <begin position="1"/>
        <end position="42"/>
    </location>
</feature>